<accession>A0ABX7MAU6</accession>
<organism evidence="2 3">
    <name type="scientific">Niveibacterium microcysteis</name>
    <dbReference type="NCBI Taxonomy" id="2811415"/>
    <lineage>
        <taxon>Bacteria</taxon>
        <taxon>Pseudomonadati</taxon>
        <taxon>Pseudomonadota</taxon>
        <taxon>Betaproteobacteria</taxon>
        <taxon>Rhodocyclales</taxon>
        <taxon>Rhodocyclaceae</taxon>
        <taxon>Niveibacterium</taxon>
    </lineage>
</organism>
<keyword evidence="1" id="KW-0472">Membrane</keyword>
<evidence type="ECO:0000313" key="3">
    <source>
        <dbReference type="Proteomes" id="UP000663570"/>
    </source>
</evidence>
<evidence type="ECO:0000313" key="2">
    <source>
        <dbReference type="EMBL" id="QSI78258.1"/>
    </source>
</evidence>
<protein>
    <submittedName>
        <fullName evidence="2">Uncharacterized protein</fullName>
    </submittedName>
</protein>
<feature type="transmembrane region" description="Helical" evidence="1">
    <location>
        <begin position="72"/>
        <end position="93"/>
    </location>
</feature>
<keyword evidence="1" id="KW-1133">Transmembrane helix</keyword>
<keyword evidence="3" id="KW-1185">Reference proteome</keyword>
<dbReference type="RefSeq" id="WP_206255575.1">
    <property type="nucleotide sequence ID" value="NZ_CP071060.1"/>
</dbReference>
<evidence type="ECO:0000256" key="1">
    <source>
        <dbReference type="SAM" id="Phobius"/>
    </source>
</evidence>
<keyword evidence="1" id="KW-0812">Transmembrane</keyword>
<gene>
    <name evidence="2" type="ORF">JY500_06400</name>
</gene>
<dbReference type="Proteomes" id="UP000663570">
    <property type="component" value="Chromosome"/>
</dbReference>
<proteinExistence type="predicted"/>
<name>A0ABX7MAU6_9RHOO</name>
<dbReference type="EMBL" id="CP071060">
    <property type="protein sequence ID" value="QSI78258.1"/>
    <property type="molecule type" value="Genomic_DNA"/>
</dbReference>
<reference evidence="2 3" key="1">
    <citation type="submission" date="2021-02" db="EMBL/GenBank/DDBJ databases">
        <title>Niveibacterium changnyeongensis HC41.</title>
        <authorList>
            <person name="Kang M."/>
        </authorList>
    </citation>
    <scope>NUCLEOTIDE SEQUENCE [LARGE SCALE GENOMIC DNA]</scope>
    <source>
        <strain evidence="2 3">HC41</strain>
    </source>
</reference>
<sequence length="189" mass="20471">MAQPPDDLDRWLAELAGREAARGERSESQALRRAILNEARLDAAPPAADDEHATEQLLFRLRREGLLKRRRLPAWGLALAATLAAAAVSLAVLRQATPPATEVVAYAEPPIWRGAYAQFEVKTPKPRASAEKLVAALRAEGIQADIYAAAQVYTVDTELADPVKPALAAHFKAIGLAVKPGRVRVEFKP</sequence>